<evidence type="ECO:0000313" key="2">
    <source>
        <dbReference type="Proteomes" id="UP001501710"/>
    </source>
</evidence>
<proteinExistence type="predicted"/>
<dbReference type="PANTHER" id="PTHR43481">
    <property type="entry name" value="FRUCTOSE-1-PHOSPHATE PHOSPHATASE"/>
    <property type="match status" value="1"/>
</dbReference>
<dbReference type="InterPro" id="IPR051806">
    <property type="entry name" value="HAD-like_SPP"/>
</dbReference>
<dbReference type="InterPro" id="IPR023214">
    <property type="entry name" value="HAD_sf"/>
</dbReference>
<dbReference type="Gene3D" id="3.40.50.1000">
    <property type="entry name" value="HAD superfamily/HAD-like"/>
    <property type="match status" value="1"/>
</dbReference>
<organism evidence="1 2">
    <name type="scientific">Actinomadura meridiana</name>
    <dbReference type="NCBI Taxonomy" id="559626"/>
    <lineage>
        <taxon>Bacteria</taxon>
        <taxon>Bacillati</taxon>
        <taxon>Actinomycetota</taxon>
        <taxon>Actinomycetes</taxon>
        <taxon>Streptosporangiales</taxon>
        <taxon>Thermomonosporaceae</taxon>
        <taxon>Actinomadura</taxon>
    </lineage>
</organism>
<dbReference type="SFLD" id="SFLDG01129">
    <property type="entry name" value="C1.5:_HAD__Beta-PGM__Phosphata"/>
    <property type="match status" value="1"/>
</dbReference>
<dbReference type="SFLD" id="SFLDS00003">
    <property type="entry name" value="Haloacid_Dehalogenase"/>
    <property type="match status" value="1"/>
</dbReference>
<gene>
    <name evidence="1" type="ORF">GCM10022254_44400</name>
</gene>
<name>A0ABP8C981_9ACTN</name>
<dbReference type="SFLD" id="SFLDG01135">
    <property type="entry name" value="C1.5.6:_HAD__Beta-PGM__Phospha"/>
    <property type="match status" value="1"/>
</dbReference>
<protein>
    <submittedName>
        <fullName evidence="1">Sugar phosphatase</fullName>
    </submittedName>
</protein>
<dbReference type="PRINTS" id="PR00413">
    <property type="entry name" value="HADHALOGNASE"/>
</dbReference>
<dbReference type="NCBIfam" id="TIGR01509">
    <property type="entry name" value="HAD-SF-IA-v3"/>
    <property type="match status" value="1"/>
</dbReference>
<keyword evidence="2" id="KW-1185">Reference proteome</keyword>
<dbReference type="EMBL" id="BAABAS010000015">
    <property type="protein sequence ID" value="GAA4235948.1"/>
    <property type="molecule type" value="Genomic_DNA"/>
</dbReference>
<dbReference type="RefSeq" id="WP_344899602.1">
    <property type="nucleotide sequence ID" value="NZ_BAABAS010000015.1"/>
</dbReference>
<sequence length="230" mass="23841">MTVIGLGAAVFDLDGTLIDTEPRSRAQWSRLFDAHGVPHDDALIASFAGRRGMEVLADLAHLFPGRTVEELFEQVVSYQSAPGLPPVAPVPGAVGLLWSLADAGVPLAVVTSGERSYAEGLLDELGVRGLLDIVVTAGDVASGKPHPEGYLAAARDLDVPVEETVGFEDTPAGVAAVKAAGMTCVGVLTTQPAGALAGADHVVPDFKDVDVVPGPALRVRGRHQSQKRQS</sequence>
<dbReference type="InterPro" id="IPR006439">
    <property type="entry name" value="HAD-SF_hydro_IA"/>
</dbReference>
<accession>A0ABP8C981</accession>
<dbReference type="Gene3D" id="1.10.150.240">
    <property type="entry name" value="Putative phosphatase, domain 2"/>
    <property type="match status" value="1"/>
</dbReference>
<dbReference type="PANTHER" id="PTHR43481:SF4">
    <property type="entry name" value="GLYCEROL-1-PHOSPHATE PHOSPHOHYDROLASE 1-RELATED"/>
    <property type="match status" value="1"/>
</dbReference>
<dbReference type="InterPro" id="IPR036412">
    <property type="entry name" value="HAD-like_sf"/>
</dbReference>
<evidence type="ECO:0000313" key="1">
    <source>
        <dbReference type="EMBL" id="GAA4235948.1"/>
    </source>
</evidence>
<dbReference type="Pfam" id="PF00702">
    <property type="entry name" value="Hydrolase"/>
    <property type="match status" value="1"/>
</dbReference>
<dbReference type="Proteomes" id="UP001501710">
    <property type="component" value="Unassembled WGS sequence"/>
</dbReference>
<dbReference type="SUPFAM" id="SSF56784">
    <property type="entry name" value="HAD-like"/>
    <property type="match status" value="1"/>
</dbReference>
<comment type="caution">
    <text evidence="1">The sequence shown here is derived from an EMBL/GenBank/DDBJ whole genome shotgun (WGS) entry which is preliminary data.</text>
</comment>
<dbReference type="InterPro" id="IPR023198">
    <property type="entry name" value="PGP-like_dom2"/>
</dbReference>
<reference evidence="2" key="1">
    <citation type="journal article" date="2019" name="Int. J. Syst. Evol. Microbiol.">
        <title>The Global Catalogue of Microorganisms (GCM) 10K type strain sequencing project: providing services to taxonomists for standard genome sequencing and annotation.</title>
        <authorList>
            <consortium name="The Broad Institute Genomics Platform"/>
            <consortium name="The Broad Institute Genome Sequencing Center for Infectious Disease"/>
            <person name="Wu L."/>
            <person name="Ma J."/>
        </authorList>
    </citation>
    <scope>NUCLEOTIDE SEQUENCE [LARGE SCALE GENOMIC DNA]</scope>
    <source>
        <strain evidence="2">JCM 17440</strain>
    </source>
</reference>